<feature type="transmembrane region" description="Helical" evidence="6">
    <location>
        <begin position="207"/>
        <end position="227"/>
    </location>
</feature>
<dbReference type="RefSeq" id="WP_200502450.1">
    <property type="nucleotide sequence ID" value="NZ_JAEDAJ010000005.1"/>
</dbReference>
<evidence type="ECO:0000256" key="4">
    <source>
        <dbReference type="ARBA" id="ARBA00022989"/>
    </source>
</evidence>
<keyword evidence="2" id="KW-0813">Transport</keyword>
<reference evidence="8 9" key="1">
    <citation type="submission" date="2020-12" db="EMBL/GenBank/DDBJ databases">
        <title>Brachybacterium sp. MASK1Z-5, whole genome shotgun sequence.</title>
        <authorList>
            <person name="Tuo L."/>
        </authorList>
    </citation>
    <scope>NUCLEOTIDE SEQUENCE [LARGE SCALE GENOMIC DNA]</scope>
    <source>
        <strain evidence="8 9">MASK1Z-5</strain>
    </source>
</reference>
<feature type="transmembrane region" description="Helical" evidence="6">
    <location>
        <begin position="175"/>
        <end position="195"/>
    </location>
</feature>
<dbReference type="Pfam" id="PF07690">
    <property type="entry name" value="MFS_1"/>
    <property type="match status" value="1"/>
</dbReference>
<dbReference type="PANTHER" id="PTHR23501">
    <property type="entry name" value="MAJOR FACILITATOR SUPERFAMILY"/>
    <property type="match status" value="1"/>
</dbReference>
<feature type="transmembrane region" description="Helical" evidence="6">
    <location>
        <begin position="304"/>
        <end position="322"/>
    </location>
</feature>
<proteinExistence type="predicted"/>
<evidence type="ECO:0000256" key="2">
    <source>
        <dbReference type="ARBA" id="ARBA00022448"/>
    </source>
</evidence>
<dbReference type="PANTHER" id="PTHR23501:SF191">
    <property type="entry name" value="VACUOLAR BASIC AMINO ACID TRANSPORTER 4"/>
    <property type="match status" value="1"/>
</dbReference>
<feature type="transmembrane region" description="Helical" evidence="6">
    <location>
        <begin position="357"/>
        <end position="376"/>
    </location>
</feature>
<dbReference type="Proteomes" id="UP000612352">
    <property type="component" value="Unassembled WGS sequence"/>
</dbReference>
<feature type="transmembrane region" description="Helical" evidence="6">
    <location>
        <begin position="429"/>
        <end position="446"/>
    </location>
</feature>
<evidence type="ECO:0000313" key="9">
    <source>
        <dbReference type="Proteomes" id="UP000612352"/>
    </source>
</evidence>
<comment type="caution">
    <text evidence="8">The sequence shown here is derived from an EMBL/GenBank/DDBJ whole genome shotgun (WGS) entry which is preliminary data.</text>
</comment>
<dbReference type="EMBL" id="JAEDAJ010000005">
    <property type="protein sequence ID" value="MBK0331782.1"/>
    <property type="molecule type" value="Genomic_DNA"/>
</dbReference>
<evidence type="ECO:0000259" key="7">
    <source>
        <dbReference type="PROSITE" id="PS50850"/>
    </source>
</evidence>
<evidence type="ECO:0000256" key="6">
    <source>
        <dbReference type="SAM" id="Phobius"/>
    </source>
</evidence>
<feature type="transmembrane region" description="Helical" evidence="6">
    <location>
        <begin position="21"/>
        <end position="49"/>
    </location>
</feature>
<dbReference type="InterPro" id="IPR036259">
    <property type="entry name" value="MFS_trans_sf"/>
</dbReference>
<dbReference type="SUPFAM" id="SSF103473">
    <property type="entry name" value="MFS general substrate transporter"/>
    <property type="match status" value="1"/>
</dbReference>
<evidence type="ECO:0000313" key="8">
    <source>
        <dbReference type="EMBL" id="MBK0331782.1"/>
    </source>
</evidence>
<dbReference type="InterPro" id="IPR011701">
    <property type="entry name" value="MFS"/>
</dbReference>
<sequence>MTAIARRPSPPDRFDRRLLSPMMLGSILNPINSSIIAVALVPIGVALGAPAWETTWLITGLYLATAVGQPLMGRLVDAYGARRMFLVGSALTLLAGVIGTFAPNIWVLVAARVVLGFGTCAGYPSAMRLIRDEGDRTGVDSPAAVLSALSITTQTISVIGPVLGGVLIDVGGWRSTLAINVLLGAAGLVLGRLYLPPSRRPVGRARIDVVGIVLFTIALVSLLLLVMDPSVGRLWLLVPVLAAGAGFWICELRRVDPFIDVRMLRASPALVRTYLRSVLAALVSYGYIYGFTQWMQEARGLSPSLSGLVLLPTFAVGIAVVALTGRREALRGKLIVGSLAQILACAMVLALGDRSPLVLLVGIAVVLGIPQGLLNLANQNAVYRQARSEQMGAAAGLLRTFMYLGAIGSSSASGVLFGRQADTRGMHDLGLVMLAAAVLLLVLSVADRTLGRTAPRGERAPAT</sequence>
<dbReference type="InterPro" id="IPR020846">
    <property type="entry name" value="MFS_dom"/>
</dbReference>
<protein>
    <submittedName>
        <fullName evidence="8">MFS transporter</fullName>
    </submittedName>
</protein>
<name>A0ABS1BC89_9MICO</name>
<feature type="transmembrane region" description="Helical" evidence="6">
    <location>
        <begin position="55"/>
        <end position="72"/>
    </location>
</feature>
<feature type="transmembrane region" description="Helical" evidence="6">
    <location>
        <begin position="334"/>
        <end position="351"/>
    </location>
</feature>
<organism evidence="8 9">
    <name type="scientific">Brachybacterium halotolerans</name>
    <dbReference type="NCBI Taxonomy" id="2795215"/>
    <lineage>
        <taxon>Bacteria</taxon>
        <taxon>Bacillati</taxon>
        <taxon>Actinomycetota</taxon>
        <taxon>Actinomycetes</taxon>
        <taxon>Micrococcales</taxon>
        <taxon>Dermabacteraceae</taxon>
        <taxon>Brachybacterium</taxon>
    </lineage>
</organism>
<gene>
    <name evidence="8" type="ORF">I8D64_10230</name>
</gene>
<feature type="transmembrane region" description="Helical" evidence="6">
    <location>
        <begin position="273"/>
        <end position="292"/>
    </location>
</feature>
<dbReference type="PROSITE" id="PS50850">
    <property type="entry name" value="MFS"/>
    <property type="match status" value="1"/>
</dbReference>
<feature type="domain" description="Major facilitator superfamily (MFS) profile" evidence="7">
    <location>
        <begin position="18"/>
        <end position="448"/>
    </location>
</feature>
<keyword evidence="9" id="KW-1185">Reference proteome</keyword>
<dbReference type="Gene3D" id="1.20.1250.20">
    <property type="entry name" value="MFS general substrate transporter like domains"/>
    <property type="match status" value="1"/>
</dbReference>
<keyword evidence="3 6" id="KW-0812">Transmembrane</keyword>
<comment type="subcellular location">
    <subcellularLocation>
        <location evidence="1">Cell inner membrane</location>
        <topology evidence="1">Multi-pass membrane protein</topology>
    </subcellularLocation>
</comment>
<keyword evidence="5 6" id="KW-0472">Membrane</keyword>
<evidence type="ECO:0000256" key="5">
    <source>
        <dbReference type="ARBA" id="ARBA00023136"/>
    </source>
</evidence>
<evidence type="ECO:0000256" key="3">
    <source>
        <dbReference type="ARBA" id="ARBA00022692"/>
    </source>
</evidence>
<feature type="transmembrane region" description="Helical" evidence="6">
    <location>
        <begin position="84"/>
        <end position="103"/>
    </location>
</feature>
<feature type="transmembrane region" description="Helical" evidence="6">
    <location>
        <begin position="397"/>
        <end position="417"/>
    </location>
</feature>
<feature type="transmembrane region" description="Helical" evidence="6">
    <location>
        <begin position="233"/>
        <end position="252"/>
    </location>
</feature>
<evidence type="ECO:0000256" key="1">
    <source>
        <dbReference type="ARBA" id="ARBA00004429"/>
    </source>
</evidence>
<keyword evidence="4 6" id="KW-1133">Transmembrane helix</keyword>
<accession>A0ABS1BC89</accession>